<feature type="domain" description="HTH luxR-type" evidence="4">
    <location>
        <begin position="179"/>
        <end position="244"/>
    </location>
</feature>
<dbReference type="SUPFAM" id="SSF52172">
    <property type="entry name" value="CheY-like"/>
    <property type="match status" value="1"/>
</dbReference>
<feature type="domain" description="Response regulatory" evidence="5">
    <location>
        <begin position="40"/>
        <end position="153"/>
    </location>
</feature>
<accession>A0A839Q6G1</accession>
<evidence type="ECO:0000256" key="2">
    <source>
        <dbReference type="PROSITE-ProRule" id="PRU00169"/>
    </source>
</evidence>
<evidence type="ECO:0000256" key="3">
    <source>
        <dbReference type="SAM" id="MobiDB-lite"/>
    </source>
</evidence>
<dbReference type="GO" id="GO:0006355">
    <property type="term" value="P:regulation of DNA-templated transcription"/>
    <property type="evidence" value="ECO:0007669"/>
    <property type="project" value="InterPro"/>
</dbReference>
<keyword evidence="7" id="KW-1185">Reference proteome</keyword>
<dbReference type="InterPro" id="IPR000792">
    <property type="entry name" value="Tscrpt_reg_LuxR_C"/>
</dbReference>
<dbReference type="InterPro" id="IPR039420">
    <property type="entry name" value="WalR-like"/>
</dbReference>
<dbReference type="RefSeq" id="WP_183467185.1">
    <property type="nucleotide sequence ID" value="NZ_JACHVU010000002.1"/>
</dbReference>
<dbReference type="AlphaFoldDB" id="A0A839Q6G1"/>
<organism evidence="6 7">
    <name type="scientific">Mycolicibacterium iranicum</name>
    <name type="common">Mycobacterium iranicum</name>
    <dbReference type="NCBI Taxonomy" id="912594"/>
    <lineage>
        <taxon>Bacteria</taxon>
        <taxon>Bacillati</taxon>
        <taxon>Actinomycetota</taxon>
        <taxon>Actinomycetes</taxon>
        <taxon>Mycobacteriales</taxon>
        <taxon>Mycobacteriaceae</taxon>
        <taxon>Mycolicibacterium</taxon>
    </lineage>
</organism>
<dbReference type="Pfam" id="PF00196">
    <property type="entry name" value="GerE"/>
    <property type="match status" value="1"/>
</dbReference>
<dbReference type="PROSITE" id="PS50043">
    <property type="entry name" value="HTH_LUXR_2"/>
    <property type="match status" value="1"/>
</dbReference>
<proteinExistence type="predicted"/>
<dbReference type="GO" id="GO:0003677">
    <property type="term" value="F:DNA binding"/>
    <property type="evidence" value="ECO:0007669"/>
    <property type="project" value="UniProtKB-KW"/>
</dbReference>
<gene>
    <name evidence="6" type="ORF">FHR72_001408</name>
</gene>
<dbReference type="SMART" id="SM00421">
    <property type="entry name" value="HTH_LUXR"/>
    <property type="match status" value="1"/>
</dbReference>
<dbReference type="GO" id="GO:0000160">
    <property type="term" value="P:phosphorelay signal transduction system"/>
    <property type="evidence" value="ECO:0007669"/>
    <property type="project" value="InterPro"/>
</dbReference>
<comment type="caution">
    <text evidence="6">The sequence shown here is derived from an EMBL/GenBank/DDBJ whole genome shotgun (WGS) entry which is preliminary data.</text>
</comment>
<feature type="region of interest" description="Disordered" evidence="3">
    <location>
        <begin position="1"/>
        <end position="28"/>
    </location>
</feature>
<dbReference type="Gene3D" id="3.40.50.2300">
    <property type="match status" value="1"/>
</dbReference>
<dbReference type="CDD" id="cd06170">
    <property type="entry name" value="LuxR_C_like"/>
    <property type="match status" value="1"/>
</dbReference>
<dbReference type="InterPro" id="IPR011006">
    <property type="entry name" value="CheY-like_superfamily"/>
</dbReference>
<dbReference type="EMBL" id="JACHVU010000002">
    <property type="protein sequence ID" value="MBB2989945.1"/>
    <property type="molecule type" value="Genomic_DNA"/>
</dbReference>
<comment type="caution">
    <text evidence="2">Lacks conserved residue(s) required for the propagation of feature annotation.</text>
</comment>
<reference evidence="6 7" key="1">
    <citation type="submission" date="2020-08" db="EMBL/GenBank/DDBJ databases">
        <title>The Agave Microbiome: Exploring the role of microbial communities in plant adaptations to desert environments.</title>
        <authorList>
            <person name="Partida-Martinez L.P."/>
        </authorList>
    </citation>
    <scope>NUCLEOTIDE SEQUENCE [LARGE SCALE GENOMIC DNA]</scope>
    <source>
        <strain evidence="6 7">AT2.18</strain>
    </source>
</reference>
<dbReference type="SUPFAM" id="SSF46894">
    <property type="entry name" value="C-terminal effector domain of the bipartite response regulators"/>
    <property type="match status" value="1"/>
</dbReference>
<evidence type="ECO:0000313" key="7">
    <source>
        <dbReference type="Proteomes" id="UP000550501"/>
    </source>
</evidence>
<dbReference type="PROSITE" id="PS50110">
    <property type="entry name" value="RESPONSE_REGULATORY"/>
    <property type="match status" value="1"/>
</dbReference>
<dbReference type="Proteomes" id="UP000550501">
    <property type="component" value="Unassembled WGS sequence"/>
</dbReference>
<keyword evidence="1 6" id="KW-0238">DNA-binding</keyword>
<dbReference type="InterPro" id="IPR001789">
    <property type="entry name" value="Sig_transdc_resp-reg_receiver"/>
</dbReference>
<name>A0A839Q6G1_MYCIR</name>
<dbReference type="PRINTS" id="PR00038">
    <property type="entry name" value="HTHLUXR"/>
</dbReference>
<dbReference type="PANTHER" id="PTHR43214">
    <property type="entry name" value="TWO-COMPONENT RESPONSE REGULATOR"/>
    <property type="match status" value="1"/>
</dbReference>
<evidence type="ECO:0000259" key="5">
    <source>
        <dbReference type="PROSITE" id="PS50110"/>
    </source>
</evidence>
<evidence type="ECO:0000256" key="1">
    <source>
        <dbReference type="ARBA" id="ARBA00023125"/>
    </source>
</evidence>
<evidence type="ECO:0000259" key="4">
    <source>
        <dbReference type="PROSITE" id="PS50043"/>
    </source>
</evidence>
<dbReference type="InterPro" id="IPR016032">
    <property type="entry name" value="Sig_transdc_resp-reg_C-effctor"/>
</dbReference>
<sequence length="249" mass="26899">MSLSPPGYAAQAELDRHPRSHAGGKIASPRVGLAGVRRRRTAVVMDDELLRHGVVHMMARTDAVQLVADMRPGPDALARLRHLRPELLVLGAEDGMRLPDLLAELHPRPSVIVVVDTQDPRVDPVALIRAGADGLIDRRSPSGELLVTMLRVAGGHSALDSASTDAVIAGLRAADPRPDPADMPALTRREHEVLRHVTDGQDNRTIARTLFISEATVKFHLHNIMAKFGVHKRAALVATALRGNWSGTP</sequence>
<dbReference type="PROSITE" id="PS00622">
    <property type="entry name" value="HTH_LUXR_1"/>
    <property type="match status" value="1"/>
</dbReference>
<evidence type="ECO:0000313" key="6">
    <source>
        <dbReference type="EMBL" id="MBB2989945.1"/>
    </source>
</evidence>
<protein>
    <submittedName>
        <fullName evidence="6">DNA-binding NarL/FixJ family response regulator</fullName>
    </submittedName>
</protein>